<dbReference type="GO" id="GO:0031419">
    <property type="term" value="F:cobalamin binding"/>
    <property type="evidence" value="ECO:0007669"/>
    <property type="project" value="InterPro"/>
</dbReference>
<evidence type="ECO:0000313" key="2">
    <source>
        <dbReference type="Proteomes" id="UP000070422"/>
    </source>
</evidence>
<sequence>MSPKKLAAFFDEMKTLIEHLKEQGLREQFKVMVGGGAISASFAEEIGADAYVKDSNEAVKIAESLLSKEG</sequence>
<proteinExistence type="predicted"/>
<organism evidence="1 2">
    <name type="scientific">Aerococcus christensenii</name>
    <dbReference type="NCBI Taxonomy" id="87541"/>
    <lineage>
        <taxon>Bacteria</taxon>
        <taxon>Bacillati</taxon>
        <taxon>Bacillota</taxon>
        <taxon>Bacilli</taxon>
        <taxon>Lactobacillales</taxon>
        <taxon>Aerococcaceae</taxon>
        <taxon>Aerococcus</taxon>
    </lineage>
</organism>
<protein>
    <submittedName>
        <fullName evidence="1">Dimethylamine corrinoid family protein</fullName>
    </submittedName>
</protein>
<dbReference type="Proteomes" id="UP000070422">
    <property type="component" value="Unassembled WGS sequence"/>
</dbReference>
<dbReference type="InterPro" id="IPR036724">
    <property type="entry name" value="Cobalamin-bd_sf"/>
</dbReference>
<evidence type="ECO:0000313" key="1">
    <source>
        <dbReference type="EMBL" id="KXB36375.1"/>
    </source>
</evidence>
<dbReference type="AlphaFoldDB" id="A0A133XZL7"/>
<dbReference type="PATRIC" id="fig|87541.4.peg.875"/>
<name>A0A133XZL7_9LACT</name>
<dbReference type="EMBL" id="LSCQ01000043">
    <property type="protein sequence ID" value="KXB36375.1"/>
    <property type="molecule type" value="Genomic_DNA"/>
</dbReference>
<accession>A0A133XZL7</accession>
<dbReference type="GO" id="GO:0046872">
    <property type="term" value="F:metal ion binding"/>
    <property type="evidence" value="ECO:0007669"/>
    <property type="project" value="InterPro"/>
</dbReference>
<dbReference type="Gene3D" id="3.40.50.280">
    <property type="entry name" value="Cobalamin-binding domain"/>
    <property type="match status" value="1"/>
</dbReference>
<gene>
    <name evidence="1" type="ORF">HMPREF3187_00885</name>
</gene>
<reference evidence="1 2" key="1">
    <citation type="submission" date="2016-01" db="EMBL/GenBank/DDBJ databases">
        <authorList>
            <person name="Oliw E.H."/>
        </authorList>
    </citation>
    <scope>NUCLEOTIDE SEQUENCE [LARGE SCALE GENOMIC DNA]</scope>
    <source>
        <strain evidence="1 2">KA00635</strain>
    </source>
</reference>
<comment type="caution">
    <text evidence="1">The sequence shown here is derived from an EMBL/GenBank/DDBJ whole genome shotgun (WGS) entry which is preliminary data.</text>
</comment>
<dbReference type="SUPFAM" id="SSF52242">
    <property type="entry name" value="Cobalamin (vitamin B12)-binding domain"/>
    <property type="match status" value="1"/>
</dbReference>